<proteinExistence type="predicted"/>
<evidence type="ECO:0000313" key="1">
    <source>
        <dbReference type="EMBL" id="EDW56127.1"/>
    </source>
</evidence>
<accession>B4I729</accession>
<name>B4I729_DROSE</name>
<gene>
    <name evidence="1" type="primary">Dsec\GM22757</name>
    <name evidence="1" type="ORF">Dsec_GM22757</name>
</gene>
<dbReference type="HOGENOM" id="CLU_2925102_0_0_1"/>
<dbReference type="EMBL" id="CH480823">
    <property type="protein sequence ID" value="EDW56127.1"/>
    <property type="molecule type" value="Genomic_DNA"/>
</dbReference>
<keyword evidence="2" id="KW-1185">Reference proteome</keyword>
<evidence type="ECO:0000313" key="2">
    <source>
        <dbReference type="Proteomes" id="UP000001292"/>
    </source>
</evidence>
<reference evidence="1 2" key="1">
    <citation type="journal article" date="2007" name="Nature">
        <title>Evolution of genes and genomes on the Drosophila phylogeny.</title>
        <authorList>
            <consortium name="Drosophila 12 Genomes Consortium"/>
            <person name="Clark A.G."/>
            <person name="Eisen M.B."/>
            <person name="Smith D.R."/>
            <person name="Bergman C.M."/>
            <person name="Oliver B."/>
            <person name="Markow T.A."/>
            <person name="Kaufman T.C."/>
            <person name="Kellis M."/>
            <person name="Gelbart W."/>
            <person name="Iyer V.N."/>
            <person name="Pollard D.A."/>
            <person name="Sackton T.B."/>
            <person name="Larracuente A.M."/>
            <person name="Singh N.D."/>
            <person name="Abad J.P."/>
            <person name="Abt D.N."/>
            <person name="Adryan B."/>
            <person name="Aguade M."/>
            <person name="Akashi H."/>
            <person name="Anderson W.W."/>
            <person name="Aquadro C.F."/>
            <person name="Ardell D.H."/>
            <person name="Arguello R."/>
            <person name="Artieri C.G."/>
            <person name="Barbash D.A."/>
            <person name="Barker D."/>
            <person name="Barsanti P."/>
            <person name="Batterham P."/>
            <person name="Batzoglou S."/>
            <person name="Begun D."/>
            <person name="Bhutkar A."/>
            <person name="Blanco E."/>
            <person name="Bosak S.A."/>
            <person name="Bradley R.K."/>
            <person name="Brand A.D."/>
            <person name="Brent M.R."/>
            <person name="Brooks A.N."/>
            <person name="Brown R.H."/>
            <person name="Butlin R.K."/>
            <person name="Caggese C."/>
            <person name="Calvi B.R."/>
            <person name="Bernardo de Carvalho A."/>
            <person name="Caspi A."/>
            <person name="Castrezana S."/>
            <person name="Celniker S.E."/>
            <person name="Chang J.L."/>
            <person name="Chapple C."/>
            <person name="Chatterji S."/>
            <person name="Chinwalla A."/>
            <person name="Civetta A."/>
            <person name="Clifton S.W."/>
            <person name="Comeron J.M."/>
            <person name="Costello J.C."/>
            <person name="Coyne J.A."/>
            <person name="Daub J."/>
            <person name="David R.G."/>
            <person name="Delcher A.L."/>
            <person name="Delehaunty K."/>
            <person name="Do C.B."/>
            <person name="Ebling H."/>
            <person name="Edwards K."/>
            <person name="Eickbush T."/>
            <person name="Evans J.D."/>
            <person name="Filipski A."/>
            <person name="Findeiss S."/>
            <person name="Freyhult E."/>
            <person name="Fulton L."/>
            <person name="Fulton R."/>
            <person name="Garcia A.C."/>
            <person name="Gardiner A."/>
            <person name="Garfield D.A."/>
            <person name="Garvin B.E."/>
            <person name="Gibson G."/>
            <person name="Gilbert D."/>
            <person name="Gnerre S."/>
            <person name="Godfrey J."/>
            <person name="Good R."/>
            <person name="Gotea V."/>
            <person name="Gravely B."/>
            <person name="Greenberg A.J."/>
            <person name="Griffiths-Jones S."/>
            <person name="Gross S."/>
            <person name="Guigo R."/>
            <person name="Gustafson E.A."/>
            <person name="Haerty W."/>
            <person name="Hahn M.W."/>
            <person name="Halligan D.L."/>
            <person name="Halpern A.L."/>
            <person name="Halter G.M."/>
            <person name="Han M.V."/>
            <person name="Heger A."/>
            <person name="Hillier L."/>
            <person name="Hinrichs A.S."/>
            <person name="Holmes I."/>
            <person name="Hoskins R.A."/>
            <person name="Hubisz M.J."/>
            <person name="Hultmark D."/>
            <person name="Huntley M.A."/>
            <person name="Jaffe D.B."/>
            <person name="Jagadeeshan S."/>
            <person name="Jeck W.R."/>
            <person name="Johnson J."/>
            <person name="Jones C.D."/>
            <person name="Jordan W.C."/>
            <person name="Karpen G.H."/>
            <person name="Kataoka E."/>
            <person name="Keightley P.D."/>
            <person name="Kheradpour P."/>
            <person name="Kirkness E.F."/>
            <person name="Koerich L.B."/>
            <person name="Kristiansen K."/>
            <person name="Kudrna D."/>
            <person name="Kulathinal R.J."/>
            <person name="Kumar S."/>
            <person name="Kwok R."/>
            <person name="Lander E."/>
            <person name="Langley C.H."/>
            <person name="Lapoint R."/>
            <person name="Lazzaro B.P."/>
            <person name="Lee S.J."/>
            <person name="Levesque L."/>
            <person name="Li R."/>
            <person name="Lin C.F."/>
            <person name="Lin M.F."/>
            <person name="Lindblad-Toh K."/>
            <person name="Llopart A."/>
            <person name="Long M."/>
            <person name="Low L."/>
            <person name="Lozovsky E."/>
            <person name="Lu J."/>
            <person name="Luo M."/>
            <person name="Machado C.A."/>
            <person name="Makalowski W."/>
            <person name="Marzo M."/>
            <person name="Matsuda M."/>
            <person name="Matzkin L."/>
            <person name="McAllister B."/>
            <person name="McBride C.S."/>
            <person name="McKernan B."/>
            <person name="McKernan K."/>
            <person name="Mendez-Lago M."/>
            <person name="Minx P."/>
            <person name="Mollenhauer M.U."/>
            <person name="Montooth K."/>
            <person name="Mount S.M."/>
            <person name="Mu X."/>
            <person name="Myers E."/>
            <person name="Negre B."/>
            <person name="Newfeld S."/>
            <person name="Nielsen R."/>
            <person name="Noor M.A."/>
            <person name="O'Grady P."/>
            <person name="Pachter L."/>
            <person name="Papaceit M."/>
            <person name="Parisi M.J."/>
            <person name="Parisi M."/>
            <person name="Parts L."/>
            <person name="Pedersen J.S."/>
            <person name="Pesole G."/>
            <person name="Phillippy A.M."/>
            <person name="Ponting C.P."/>
            <person name="Pop M."/>
            <person name="Porcelli D."/>
            <person name="Powell J.R."/>
            <person name="Prohaska S."/>
            <person name="Pruitt K."/>
            <person name="Puig M."/>
            <person name="Quesneville H."/>
            <person name="Ram K.R."/>
            <person name="Rand D."/>
            <person name="Rasmussen M.D."/>
            <person name="Reed L.K."/>
            <person name="Reenan R."/>
            <person name="Reily A."/>
            <person name="Remington K.A."/>
            <person name="Rieger T.T."/>
            <person name="Ritchie M.G."/>
            <person name="Robin C."/>
            <person name="Rogers Y.H."/>
            <person name="Rohde C."/>
            <person name="Rozas J."/>
            <person name="Rubenfield M.J."/>
            <person name="Ruiz A."/>
            <person name="Russo S."/>
            <person name="Salzberg S.L."/>
            <person name="Sanchez-Gracia A."/>
            <person name="Saranga D.J."/>
            <person name="Sato H."/>
            <person name="Schaeffer S.W."/>
            <person name="Schatz M.C."/>
            <person name="Schlenke T."/>
            <person name="Schwartz R."/>
            <person name="Segarra C."/>
            <person name="Singh R.S."/>
            <person name="Sirot L."/>
            <person name="Sirota M."/>
            <person name="Sisneros N.B."/>
            <person name="Smith C.D."/>
            <person name="Smith T.F."/>
            <person name="Spieth J."/>
            <person name="Stage D.E."/>
            <person name="Stark A."/>
            <person name="Stephan W."/>
            <person name="Strausberg R.L."/>
            <person name="Strempel S."/>
            <person name="Sturgill D."/>
            <person name="Sutton G."/>
            <person name="Sutton G.G."/>
            <person name="Tao W."/>
            <person name="Teichmann S."/>
            <person name="Tobari Y.N."/>
            <person name="Tomimura Y."/>
            <person name="Tsolas J.M."/>
            <person name="Valente V.L."/>
            <person name="Venter E."/>
            <person name="Venter J.C."/>
            <person name="Vicario S."/>
            <person name="Vieira F.G."/>
            <person name="Vilella A.J."/>
            <person name="Villasante A."/>
            <person name="Walenz B."/>
            <person name="Wang J."/>
            <person name="Wasserman M."/>
            <person name="Watts T."/>
            <person name="Wilson D."/>
            <person name="Wilson R.K."/>
            <person name="Wing R.A."/>
            <person name="Wolfner M.F."/>
            <person name="Wong A."/>
            <person name="Wong G.K."/>
            <person name="Wu C.I."/>
            <person name="Wu G."/>
            <person name="Yamamoto D."/>
            <person name="Yang H.P."/>
            <person name="Yang S.P."/>
            <person name="Yorke J.A."/>
            <person name="Yoshida K."/>
            <person name="Zdobnov E."/>
            <person name="Zhang P."/>
            <person name="Zhang Y."/>
            <person name="Zimin A.V."/>
            <person name="Baldwin J."/>
            <person name="Abdouelleil A."/>
            <person name="Abdulkadir J."/>
            <person name="Abebe A."/>
            <person name="Abera B."/>
            <person name="Abreu J."/>
            <person name="Acer S.C."/>
            <person name="Aftuck L."/>
            <person name="Alexander A."/>
            <person name="An P."/>
            <person name="Anderson E."/>
            <person name="Anderson S."/>
            <person name="Arachi H."/>
            <person name="Azer M."/>
            <person name="Bachantsang P."/>
            <person name="Barry A."/>
            <person name="Bayul T."/>
            <person name="Berlin A."/>
            <person name="Bessette D."/>
            <person name="Bloom T."/>
            <person name="Blye J."/>
            <person name="Boguslavskiy L."/>
            <person name="Bonnet C."/>
            <person name="Boukhgalter B."/>
            <person name="Bourzgui I."/>
            <person name="Brown A."/>
            <person name="Cahill P."/>
            <person name="Channer S."/>
            <person name="Cheshatsang Y."/>
            <person name="Chuda L."/>
            <person name="Citroen M."/>
            <person name="Collymore A."/>
            <person name="Cooke P."/>
            <person name="Costello M."/>
            <person name="D'Aco K."/>
            <person name="Daza R."/>
            <person name="De Haan G."/>
            <person name="DeGray S."/>
            <person name="DeMaso C."/>
            <person name="Dhargay N."/>
            <person name="Dooley K."/>
            <person name="Dooley E."/>
            <person name="Doricent M."/>
            <person name="Dorje P."/>
            <person name="Dorjee K."/>
            <person name="Dupes A."/>
            <person name="Elong R."/>
            <person name="Falk J."/>
            <person name="Farina A."/>
            <person name="Faro S."/>
            <person name="Ferguson D."/>
            <person name="Fisher S."/>
            <person name="Foley C.D."/>
            <person name="Franke A."/>
            <person name="Friedrich D."/>
            <person name="Gadbois L."/>
            <person name="Gearin G."/>
            <person name="Gearin C.R."/>
            <person name="Giannoukos G."/>
            <person name="Goode T."/>
            <person name="Graham J."/>
            <person name="Grandbois E."/>
            <person name="Grewal S."/>
            <person name="Gyaltsen K."/>
            <person name="Hafez N."/>
            <person name="Hagos B."/>
            <person name="Hall J."/>
            <person name="Henson C."/>
            <person name="Hollinger A."/>
            <person name="Honan T."/>
            <person name="Huard M.D."/>
            <person name="Hughes L."/>
            <person name="Hurhula B."/>
            <person name="Husby M.E."/>
            <person name="Kamat A."/>
            <person name="Kanga B."/>
            <person name="Kashin S."/>
            <person name="Khazanovich D."/>
            <person name="Kisner P."/>
            <person name="Lance K."/>
            <person name="Lara M."/>
            <person name="Lee W."/>
            <person name="Lennon N."/>
            <person name="Letendre F."/>
            <person name="LeVine R."/>
            <person name="Lipovsky A."/>
            <person name="Liu X."/>
            <person name="Liu J."/>
            <person name="Liu S."/>
            <person name="Lokyitsang T."/>
            <person name="Lokyitsang Y."/>
            <person name="Lubonja R."/>
            <person name="Lui A."/>
            <person name="MacDonald P."/>
            <person name="Magnisalis V."/>
            <person name="Maru K."/>
            <person name="Matthews C."/>
            <person name="McCusker W."/>
            <person name="McDonough S."/>
            <person name="Mehta T."/>
            <person name="Meldrim J."/>
            <person name="Meneus L."/>
            <person name="Mihai O."/>
            <person name="Mihalev A."/>
            <person name="Mihova T."/>
            <person name="Mittelman R."/>
            <person name="Mlenga V."/>
            <person name="Montmayeur A."/>
            <person name="Mulrain L."/>
            <person name="Navidi A."/>
            <person name="Naylor J."/>
            <person name="Negash T."/>
            <person name="Nguyen T."/>
            <person name="Nguyen N."/>
            <person name="Nicol R."/>
            <person name="Norbu C."/>
            <person name="Norbu N."/>
            <person name="Novod N."/>
            <person name="O'Neill B."/>
            <person name="Osman S."/>
            <person name="Markiewicz E."/>
            <person name="Oyono O.L."/>
            <person name="Patti C."/>
            <person name="Phunkhang P."/>
            <person name="Pierre F."/>
            <person name="Priest M."/>
            <person name="Raghuraman S."/>
            <person name="Rege F."/>
            <person name="Reyes R."/>
            <person name="Rise C."/>
            <person name="Rogov P."/>
            <person name="Ross K."/>
            <person name="Ryan E."/>
            <person name="Settipalli S."/>
            <person name="Shea T."/>
            <person name="Sherpa N."/>
            <person name="Shi L."/>
            <person name="Shih D."/>
            <person name="Sparrow T."/>
            <person name="Spaulding J."/>
            <person name="Stalker J."/>
            <person name="Stange-Thomann N."/>
            <person name="Stavropoulos S."/>
            <person name="Stone C."/>
            <person name="Strader C."/>
            <person name="Tesfaye S."/>
            <person name="Thomson T."/>
            <person name="Thoulutsang Y."/>
            <person name="Thoulutsang D."/>
            <person name="Topham K."/>
            <person name="Topping I."/>
            <person name="Tsamla T."/>
            <person name="Vassiliev H."/>
            <person name="Vo A."/>
            <person name="Wangchuk T."/>
            <person name="Wangdi T."/>
            <person name="Weiand M."/>
            <person name="Wilkinson J."/>
            <person name="Wilson A."/>
            <person name="Yadav S."/>
            <person name="Young G."/>
            <person name="Yu Q."/>
            <person name="Zembek L."/>
            <person name="Zhong D."/>
            <person name="Zimmer A."/>
            <person name="Zwirko Z."/>
            <person name="Jaffe D.B."/>
            <person name="Alvarez P."/>
            <person name="Brockman W."/>
            <person name="Butler J."/>
            <person name="Chin C."/>
            <person name="Gnerre S."/>
            <person name="Grabherr M."/>
            <person name="Kleber M."/>
            <person name="Mauceli E."/>
            <person name="MacCallum I."/>
        </authorList>
    </citation>
    <scope>NUCLEOTIDE SEQUENCE [LARGE SCALE GENOMIC DNA]</scope>
    <source>
        <strain evidence="2">Rob3c / Tucson 14021-0248.25</strain>
    </source>
</reference>
<protein>
    <submittedName>
        <fullName evidence="1">GM22757</fullName>
    </submittedName>
</protein>
<dbReference type="Proteomes" id="UP000001292">
    <property type="component" value="Unassembled WGS sequence"/>
</dbReference>
<sequence>MIAIWWKAVGYLDGDEHEVEARAEDHGGEWPQSYVPGLLPPASKFGQTLARFNCRRRKKAF</sequence>
<dbReference type="OMA" id="ARFNCRR"/>
<organism evidence="2">
    <name type="scientific">Drosophila sechellia</name>
    <name type="common">Fruit fly</name>
    <dbReference type="NCBI Taxonomy" id="7238"/>
    <lineage>
        <taxon>Eukaryota</taxon>
        <taxon>Metazoa</taxon>
        <taxon>Ecdysozoa</taxon>
        <taxon>Arthropoda</taxon>
        <taxon>Hexapoda</taxon>
        <taxon>Insecta</taxon>
        <taxon>Pterygota</taxon>
        <taxon>Neoptera</taxon>
        <taxon>Endopterygota</taxon>
        <taxon>Diptera</taxon>
        <taxon>Brachycera</taxon>
        <taxon>Muscomorpha</taxon>
        <taxon>Ephydroidea</taxon>
        <taxon>Drosophilidae</taxon>
        <taxon>Drosophila</taxon>
        <taxon>Sophophora</taxon>
    </lineage>
</organism>
<dbReference type="AlphaFoldDB" id="B4I729"/>